<comment type="caution">
    <text evidence="2">The sequence shown here is derived from an EMBL/GenBank/DDBJ whole genome shotgun (WGS) entry which is preliminary data.</text>
</comment>
<dbReference type="EMBL" id="BEGY01000030">
    <property type="protein sequence ID" value="GAX78229.1"/>
    <property type="molecule type" value="Genomic_DNA"/>
</dbReference>
<evidence type="ECO:0000313" key="3">
    <source>
        <dbReference type="Proteomes" id="UP000232323"/>
    </source>
</evidence>
<reference evidence="2 3" key="1">
    <citation type="submission" date="2017-08" db="EMBL/GenBank/DDBJ databases">
        <title>Acidophilic green algal genome provides insights into adaptation to an acidic environment.</title>
        <authorList>
            <person name="Hirooka S."/>
            <person name="Hirose Y."/>
            <person name="Kanesaki Y."/>
            <person name="Higuchi S."/>
            <person name="Fujiwara T."/>
            <person name="Onuma R."/>
            <person name="Era A."/>
            <person name="Ohbayashi R."/>
            <person name="Uzuka A."/>
            <person name="Nozaki H."/>
            <person name="Yoshikawa H."/>
            <person name="Miyagishima S.Y."/>
        </authorList>
    </citation>
    <scope>NUCLEOTIDE SEQUENCE [LARGE SCALE GENOMIC DNA]</scope>
    <source>
        <strain evidence="2 3">NIES-2499</strain>
    </source>
</reference>
<keyword evidence="1" id="KW-0472">Membrane</keyword>
<dbReference type="Proteomes" id="UP000232323">
    <property type="component" value="Unassembled WGS sequence"/>
</dbReference>
<evidence type="ECO:0000256" key="1">
    <source>
        <dbReference type="SAM" id="Phobius"/>
    </source>
</evidence>
<keyword evidence="1" id="KW-1133">Transmembrane helix</keyword>
<feature type="transmembrane region" description="Helical" evidence="1">
    <location>
        <begin position="74"/>
        <end position="93"/>
    </location>
</feature>
<proteinExistence type="predicted"/>
<gene>
    <name evidence="2" type="ORF">CEUSTIGMA_g5671.t1</name>
</gene>
<organism evidence="2 3">
    <name type="scientific">Chlamydomonas eustigma</name>
    <dbReference type="NCBI Taxonomy" id="1157962"/>
    <lineage>
        <taxon>Eukaryota</taxon>
        <taxon>Viridiplantae</taxon>
        <taxon>Chlorophyta</taxon>
        <taxon>core chlorophytes</taxon>
        <taxon>Chlorophyceae</taxon>
        <taxon>CS clade</taxon>
        <taxon>Chlamydomonadales</taxon>
        <taxon>Chlamydomonadaceae</taxon>
        <taxon>Chlamydomonas</taxon>
    </lineage>
</organism>
<sequence length="129" mass="14552">MIVMLSETSTKNFLISASKLLPVDAAVPEVFYHPPWTSTATSKDCPSVTSHAIGHHMPDCWAIFIALKRQIPRWAVFPTLFVIFLAISSAWVLPTTLMFLSEASSATKDNNCYRVQLLWANERGRYHLQ</sequence>
<keyword evidence="1" id="KW-0812">Transmembrane</keyword>
<dbReference type="AlphaFoldDB" id="A0A250X5N5"/>
<name>A0A250X5N5_9CHLO</name>
<accession>A0A250X5N5</accession>
<evidence type="ECO:0000313" key="2">
    <source>
        <dbReference type="EMBL" id="GAX78229.1"/>
    </source>
</evidence>
<keyword evidence="3" id="KW-1185">Reference proteome</keyword>
<protein>
    <submittedName>
        <fullName evidence="2">Uncharacterized protein</fullName>
    </submittedName>
</protein>